<feature type="transmembrane region" description="Helical" evidence="1">
    <location>
        <begin position="34"/>
        <end position="54"/>
    </location>
</feature>
<name>A0A811MH68_9POAL</name>
<dbReference type="Proteomes" id="UP000604825">
    <property type="component" value="Unassembled WGS sequence"/>
</dbReference>
<reference evidence="2" key="1">
    <citation type="submission" date="2020-10" db="EMBL/GenBank/DDBJ databases">
        <authorList>
            <person name="Han B."/>
            <person name="Lu T."/>
            <person name="Zhao Q."/>
            <person name="Huang X."/>
            <person name="Zhao Y."/>
        </authorList>
    </citation>
    <scope>NUCLEOTIDE SEQUENCE</scope>
</reference>
<gene>
    <name evidence="2" type="ORF">NCGR_LOCUS2673</name>
</gene>
<dbReference type="EMBL" id="CAJGYO010000001">
    <property type="protein sequence ID" value="CAD6204680.1"/>
    <property type="molecule type" value="Genomic_DNA"/>
</dbReference>
<keyword evidence="3" id="KW-1185">Reference proteome</keyword>
<proteinExistence type="predicted"/>
<keyword evidence="1" id="KW-0812">Transmembrane</keyword>
<sequence length="81" mass="8119">MASAMAGSHAEAEAALLLLCEAGAKQLVSASSHLLFRATVLATLTLVVLFAMHYPSLLSHSFSPSTLPASGSGSSSSSSSP</sequence>
<comment type="caution">
    <text evidence="2">The sequence shown here is derived from an EMBL/GenBank/DDBJ whole genome shotgun (WGS) entry which is preliminary data.</text>
</comment>
<keyword evidence="1" id="KW-1133">Transmembrane helix</keyword>
<evidence type="ECO:0000256" key="1">
    <source>
        <dbReference type="SAM" id="Phobius"/>
    </source>
</evidence>
<evidence type="ECO:0000313" key="3">
    <source>
        <dbReference type="Proteomes" id="UP000604825"/>
    </source>
</evidence>
<organism evidence="2 3">
    <name type="scientific">Miscanthus lutarioriparius</name>
    <dbReference type="NCBI Taxonomy" id="422564"/>
    <lineage>
        <taxon>Eukaryota</taxon>
        <taxon>Viridiplantae</taxon>
        <taxon>Streptophyta</taxon>
        <taxon>Embryophyta</taxon>
        <taxon>Tracheophyta</taxon>
        <taxon>Spermatophyta</taxon>
        <taxon>Magnoliopsida</taxon>
        <taxon>Liliopsida</taxon>
        <taxon>Poales</taxon>
        <taxon>Poaceae</taxon>
        <taxon>PACMAD clade</taxon>
        <taxon>Panicoideae</taxon>
        <taxon>Andropogonodae</taxon>
        <taxon>Andropogoneae</taxon>
        <taxon>Saccharinae</taxon>
        <taxon>Miscanthus</taxon>
    </lineage>
</organism>
<protein>
    <submittedName>
        <fullName evidence="2">Uncharacterized protein</fullName>
    </submittedName>
</protein>
<evidence type="ECO:0000313" key="2">
    <source>
        <dbReference type="EMBL" id="CAD6204680.1"/>
    </source>
</evidence>
<accession>A0A811MH68</accession>
<keyword evidence="1" id="KW-0472">Membrane</keyword>
<dbReference type="AlphaFoldDB" id="A0A811MH68"/>